<evidence type="ECO:0000256" key="3">
    <source>
        <dbReference type="SAM" id="MobiDB-lite"/>
    </source>
</evidence>
<evidence type="ECO:0000313" key="5">
    <source>
        <dbReference type="EMBL" id="KAK9702109.1"/>
    </source>
</evidence>
<evidence type="ECO:0000256" key="1">
    <source>
        <dbReference type="ARBA" id="ARBA00022884"/>
    </source>
</evidence>
<feature type="region of interest" description="Disordered" evidence="3">
    <location>
        <begin position="192"/>
        <end position="292"/>
    </location>
</feature>
<dbReference type="CDD" id="cd22384">
    <property type="entry name" value="KH-I_KHDRBS"/>
    <property type="match status" value="1"/>
</dbReference>
<dbReference type="InterPro" id="IPR004087">
    <property type="entry name" value="KH_dom"/>
</dbReference>
<dbReference type="GO" id="GO:0000381">
    <property type="term" value="P:regulation of alternative mRNA splicing, via spliceosome"/>
    <property type="evidence" value="ECO:0007669"/>
    <property type="project" value="TreeGrafter"/>
</dbReference>
<dbReference type="Pfam" id="PF22675">
    <property type="entry name" value="KH-I_KHDC4-BBP"/>
    <property type="match status" value="1"/>
</dbReference>
<evidence type="ECO:0000256" key="2">
    <source>
        <dbReference type="PROSITE-ProRule" id="PRU00117"/>
    </source>
</evidence>
<feature type="compositionally biased region" description="Pro residues" evidence="3">
    <location>
        <begin position="233"/>
        <end position="244"/>
    </location>
</feature>
<keyword evidence="6" id="KW-1185">Reference proteome</keyword>
<feature type="region of interest" description="Disordered" evidence="3">
    <location>
        <begin position="306"/>
        <end position="334"/>
    </location>
</feature>
<dbReference type="AlphaFoldDB" id="A0AAW1JFS1"/>
<evidence type="ECO:0000259" key="4">
    <source>
        <dbReference type="SMART" id="SM00322"/>
    </source>
</evidence>
<feature type="compositionally biased region" description="Polar residues" evidence="3">
    <location>
        <begin position="306"/>
        <end position="322"/>
    </location>
</feature>
<reference evidence="5 6" key="1">
    <citation type="journal article" date="2024" name="BMC Genomics">
        <title>De novo assembly and annotation of Popillia japonica's genome with initial clues to its potential as an invasive pest.</title>
        <authorList>
            <person name="Cucini C."/>
            <person name="Boschi S."/>
            <person name="Funari R."/>
            <person name="Cardaioli E."/>
            <person name="Iannotti N."/>
            <person name="Marturano G."/>
            <person name="Paoli F."/>
            <person name="Bruttini M."/>
            <person name="Carapelli A."/>
            <person name="Frati F."/>
            <person name="Nardi F."/>
        </authorList>
    </citation>
    <scope>NUCLEOTIDE SEQUENCE [LARGE SCALE GENOMIC DNA]</scope>
    <source>
        <strain evidence="5">DMR45628</strain>
    </source>
</reference>
<dbReference type="PROSITE" id="PS50084">
    <property type="entry name" value="KH_TYPE_1"/>
    <property type="match status" value="1"/>
</dbReference>
<dbReference type="GO" id="GO:0005634">
    <property type="term" value="C:nucleus"/>
    <property type="evidence" value="ECO:0007669"/>
    <property type="project" value="TreeGrafter"/>
</dbReference>
<protein>
    <submittedName>
        <fullName evidence="5">KH domain</fullName>
    </submittedName>
</protein>
<feature type="compositionally biased region" description="Basic and acidic residues" evidence="3">
    <location>
        <begin position="202"/>
        <end position="213"/>
    </location>
</feature>
<dbReference type="SUPFAM" id="SSF54791">
    <property type="entry name" value="Eukaryotic type KH-domain (KH-domain type I)"/>
    <property type="match status" value="1"/>
</dbReference>
<keyword evidence="1 2" id="KW-0694">RNA-binding</keyword>
<evidence type="ECO:0000313" key="6">
    <source>
        <dbReference type="Proteomes" id="UP001458880"/>
    </source>
</evidence>
<dbReference type="SMART" id="SM00322">
    <property type="entry name" value="KH"/>
    <property type="match status" value="1"/>
</dbReference>
<dbReference type="InterPro" id="IPR036612">
    <property type="entry name" value="KH_dom_type_1_sf"/>
</dbReference>
<comment type="caution">
    <text evidence="5">The sequence shown here is derived from an EMBL/GenBank/DDBJ whole genome shotgun (WGS) entry which is preliminary data.</text>
</comment>
<feature type="domain" description="K Homology" evidence="4">
    <location>
        <begin position="74"/>
        <end position="172"/>
    </location>
</feature>
<dbReference type="PANTHER" id="PTHR11208">
    <property type="entry name" value="RNA-BINDING PROTEIN RELATED"/>
    <property type="match status" value="1"/>
</dbReference>
<proteinExistence type="predicted"/>
<sequence>MSERSQDNTRSDNPHQEKFDTYIRELLAEKARIDEAKFPHAYRLIDDELQRAQATGRAPFKESKFVDVYRERPIKVCVKVLVPTREHPRYNFIGKILGQKGSTLKQLQEETMCYISICGRGSIRDRQKEEELRQSLEPKYAHLHDDLHVDINTLGPPAEAHARIAFALAEIRKYLIPEYGDSGRQEVLMDLMSKPKGPPMRESMRESMREGRLDGPPVRKPVGILRNPARPGNAPPMRGPPPNRARPAVEDYDEEYEGNGVEYEEYSRNRPSTQTRTSYPTSRGGYRDEYESHDYYRDSSAAYNIRKSTSSPDSFLTGTSSPEFGYKKRKTFMD</sequence>
<feature type="compositionally biased region" description="Polar residues" evidence="3">
    <location>
        <begin position="269"/>
        <end position="281"/>
    </location>
</feature>
<gene>
    <name evidence="5" type="ORF">QE152_g30173</name>
</gene>
<accession>A0AAW1JFS1</accession>
<name>A0AAW1JFS1_POPJA</name>
<dbReference type="PANTHER" id="PTHR11208:SF42">
    <property type="entry name" value="QUAKING RELATED 54B, ISOFORM E"/>
    <property type="match status" value="1"/>
</dbReference>
<dbReference type="Proteomes" id="UP001458880">
    <property type="component" value="Unassembled WGS sequence"/>
</dbReference>
<dbReference type="EMBL" id="JASPKY010000400">
    <property type="protein sequence ID" value="KAK9702109.1"/>
    <property type="molecule type" value="Genomic_DNA"/>
</dbReference>
<dbReference type="Gene3D" id="3.30.1370.10">
    <property type="entry name" value="K Homology domain, type 1"/>
    <property type="match status" value="1"/>
</dbReference>
<dbReference type="InterPro" id="IPR045071">
    <property type="entry name" value="BBP-like"/>
</dbReference>
<dbReference type="InterPro" id="IPR055256">
    <property type="entry name" value="KH_1_KHDC4/BBP-like"/>
</dbReference>
<organism evidence="5 6">
    <name type="scientific">Popillia japonica</name>
    <name type="common">Japanese beetle</name>
    <dbReference type="NCBI Taxonomy" id="7064"/>
    <lineage>
        <taxon>Eukaryota</taxon>
        <taxon>Metazoa</taxon>
        <taxon>Ecdysozoa</taxon>
        <taxon>Arthropoda</taxon>
        <taxon>Hexapoda</taxon>
        <taxon>Insecta</taxon>
        <taxon>Pterygota</taxon>
        <taxon>Neoptera</taxon>
        <taxon>Endopterygota</taxon>
        <taxon>Coleoptera</taxon>
        <taxon>Polyphaga</taxon>
        <taxon>Scarabaeiformia</taxon>
        <taxon>Scarabaeidae</taxon>
        <taxon>Rutelinae</taxon>
        <taxon>Popillia</taxon>
    </lineage>
</organism>
<dbReference type="GO" id="GO:0003729">
    <property type="term" value="F:mRNA binding"/>
    <property type="evidence" value="ECO:0007669"/>
    <property type="project" value="TreeGrafter"/>
</dbReference>